<reference evidence="3 4" key="1">
    <citation type="submission" date="2019-06" db="EMBL/GenBank/DDBJ databases">
        <title>Flavibacter putida gen. nov., sp. nov., a novel marine bacterium of the family Flavobacteriaceae isolated from coastal seawater.</title>
        <authorList>
            <person name="Feng X."/>
        </authorList>
    </citation>
    <scope>NUCLEOTIDE SEQUENCE [LARGE SCALE GENOMIC DNA]</scope>
    <source>
        <strain evidence="3 4">PLHSN227</strain>
    </source>
</reference>
<comment type="caution">
    <text evidence="3">The sequence shown here is derived from an EMBL/GenBank/DDBJ whole genome shotgun (WGS) entry which is preliminary data.</text>
</comment>
<accession>A0A507ZTG1</accession>
<dbReference type="AlphaFoldDB" id="A0A507ZTG1"/>
<proteinExistence type="predicted"/>
<evidence type="ECO:0000313" key="4">
    <source>
        <dbReference type="Proteomes" id="UP000317169"/>
    </source>
</evidence>
<dbReference type="InterPro" id="IPR012312">
    <property type="entry name" value="Hemerythrin-like"/>
</dbReference>
<dbReference type="Gene3D" id="1.20.120.520">
    <property type="entry name" value="nmb1532 protein domain like"/>
    <property type="match status" value="1"/>
</dbReference>
<dbReference type="EMBL" id="VIAR01000005">
    <property type="protein sequence ID" value="TQD39018.1"/>
    <property type="molecule type" value="Genomic_DNA"/>
</dbReference>
<evidence type="ECO:0000259" key="2">
    <source>
        <dbReference type="Pfam" id="PF01814"/>
    </source>
</evidence>
<dbReference type="Pfam" id="PF01814">
    <property type="entry name" value="Hemerythrin"/>
    <property type="match status" value="1"/>
</dbReference>
<evidence type="ECO:0000256" key="1">
    <source>
        <dbReference type="SAM" id="Coils"/>
    </source>
</evidence>
<dbReference type="OrthoDB" id="9793254at2"/>
<gene>
    <name evidence="3" type="ORF">FKR84_06365</name>
</gene>
<dbReference type="RefSeq" id="WP_141421466.1">
    <property type="nucleotide sequence ID" value="NZ_VIAR01000005.1"/>
</dbReference>
<keyword evidence="1" id="KW-0175">Coiled coil</keyword>
<sequence length="151" mass="18403">MPPIKRAKEIQEFSREHHHGLLLGWKIKTGLSKNVAPERIISYIKWFWDNHLEQHFKEEERLLFPILSKDHPLIKEVLSQHEEIENRVKNMQASAEFLMDFKTLLDKHIRFEEREVFMKIQEEATQEELQKIKELHKEIDFVENTEDEFWL</sequence>
<feature type="coiled-coil region" evidence="1">
    <location>
        <begin position="118"/>
        <end position="145"/>
    </location>
</feature>
<keyword evidence="4" id="KW-1185">Reference proteome</keyword>
<protein>
    <submittedName>
        <fullName evidence="3">Hemerythrin domain-containing protein</fullName>
    </submittedName>
</protein>
<evidence type="ECO:0000313" key="3">
    <source>
        <dbReference type="EMBL" id="TQD39018.1"/>
    </source>
</evidence>
<dbReference type="Proteomes" id="UP000317169">
    <property type="component" value="Unassembled WGS sequence"/>
</dbReference>
<feature type="domain" description="Hemerythrin-like" evidence="2">
    <location>
        <begin position="31"/>
        <end position="119"/>
    </location>
</feature>
<name>A0A507ZTG1_9FLAO</name>
<organism evidence="3 4">
    <name type="scientific">Haloflavibacter putidus</name>
    <dbReference type="NCBI Taxonomy" id="2576776"/>
    <lineage>
        <taxon>Bacteria</taxon>
        <taxon>Pseudomonadati</taxon>
        <taxon>Bacteroidota</taxon>
        <taxon>Flavobacteriia</taxon>
        <taxon>Flavobacteriales</taxon>
        <taxon>Flavobacteriaceae</taxon>
        <taxon>Haloflavibacter</taxon>
    </lineage>
</organism>